<reference evidence="2" key="1">
    <citation type="journal article" date="2020" name="mSystems">
        <title>Genome- and Community-Level Interaction Insights into Carbon Utilization and Element Cycling Functions of Hydrothermarchaeota in Hydrothermal Sediment.</title>
        <authorList>
            <person name="Zhou Z."/>
            <person name="Liu Y."/>
            <person name="Xu W."/>
            <person name="Pan J."/>
            <person name="Luo Z.H."/>
            <person name="Li M."/>
        </authorList>
    </citation>
    <scope>NUCLEOTIDE SEQUENCE [LARGE SCALE GENOMIC DNA]</scope>
    <source>
        <strain evidence="2">SpSt-1116</strain>
    </source>
</reference>
<evidence type="ECO:0008006" key="3">
    <source>
        <dbReference type="Google" id="ProtNLM"/>
    </source>
</evidence>
<dbReference type="Pfam" id="PF01917">
    <property type="entry name" value="Flagellin_arch-type"/>
    <property type="match status" value="1"/>
</dbReference>
<sequence>MGFSSVLASGVMMSTLLLVGASLIYTLLASVIEISEAIERSGETRALKLSSQMQILGAQLKPDKVTLTFVFSNNGTVGLWNFEKFDLIVSYTQLDTGQQGIVKLDYGKSWQIDLVIVNGGRVEPFYAGRVIEPSEAAQVTVALPTRADPAMPIRISFTNQYGYTVVYKFVAGESD</sequence>
<evidence type="ECO:0000256" key="1">
    <source>
        <dbReference type="SAM" id="Phobius"/>
    </source>
</evidence>
<keyword evidence="1" id="KW-1133">Transmembrane helix</keyword>
<organism evidence="2">
    <name type="scientific">Fervidicoccus fontis</name>
    <dbReference type="NCBI Taxonomy" id="683846"/>
    <lineage>
        <taxon>Archaea</taxon>
        <taxon>Thermoproteota</taxon>
        <taxon>Thermoprotei</taxon>
        <taxon>Fervidicoccales</taxon>
        <taxon>Fervidicoccaceae</taxon>
        <taxon>Fervidicoccus</taxon>
    </lineage>
</organism>
<keyword evidence="1" id="KW-0472">Membrane</keyword>
<dbReference type="InterPro" id="IPR002774">
    <property type="entry name" value="Flagellin_arc-type"/>
</dbReference>
<protein>
    <recommendedName>
        <fullName evidence="3">Flagellin</fullName>
    </recommendedName>
</protein>
<accession>A0A7J3ZNJ6</accession>
<proteinExistence type="predicted"/>
<gene>
    <name evidence="2" type="ORF">ENM78_06195</name>
</gene>
<feature type="transmembrane region" description="Helical" evidence="1">
    <location>
        <begin position="6"/>
        <end position="32"/>
    </location>
</feature>
<evidence type="ECO:0000313" key="2">
    <source>
        <dbReference type="EMBL" id="HHQ81020.1"/>
    </source>
</evidence>
<comment type="caution">
    <text evidence="2">The sequence shown here is derived from an EMBL/GenBank/DDBJ whole genome shotgun (WGS) entry which is preliminary data.</text>
</comment>
<name>A0A7J3ZNJ6_9CREN</name>
<dbReference type="GO" id="GO:0005198">
    <property type="term" value="F:structural molecule activity"/>
    <property type="evidence" value="ECO:0007669"/>
    <property type="project" value="InterPro"/>
</dbReference>
<dbReference type="GO" id="GO:0097588">
    <property type="term" value="P:archaeal or bacterial-type flagellum-dependent cell motility"/>
    <property type="evidence" value="ECO:0007669"/>
    <property type="project" value="InterPro"/>
</dbReference>
<dbReference type="AlphaFoldDB" id="A0A7J3ZNJ6"/>
<keyword evidence="1" id="KW-0812">Transmembrane</keyword>
<dbReference type="EMBL" id="DRZC01000080">
    <property type="protein sequence ID" value="HHQ81020.1"/>
    <property type="molecule type" value="Genomic_DNA"/>
</dbReference>